<evidence type="ECO:0000313" key="10">
    <source>
        <dbReference type="EMBL" id="SCD19710.1"/>
    </source>
</evidence>
<comment type="subunit">
    <text evidence="8">The complex is composed of six subunits: RnfA, RnfB, RnfC, RnfD, RnfE and RnfG.</text>
</comment>
<dbReference type="Pfam" id="PF13237">
    <property type="entry name" value="Fer4_10"/>
    <property type="match status" value="1"/>
</dbReference>
<feature type="binding site" evidence="8">
    <location>
        <position position="374"/>
    </location>
    <ligand>
        <name>[4Fe-4S] cluster</name>
        <dbReference type="ChEBI" id="CHEBI:49883"/>
        <label>1</label>
    </ligand>
</feature>
<keyword evidence="7 8" id="KW-0411">Iron-sulfur</keyword>
<dbReference type="SUPFAM" id="SSF142019">
    <property type="entry name" value="Nqo1 FMN-binding domain-like"/>
    <property type="match status" value="1"/>
</dbReference>
<sequence>MLKTFRIGGIHPKEQKVSAGNAIQPIAIPNQVIIPLGQHIGAPCQPVVKKGDTVKVGTLIGKIVGFVSANIHSSVSGTVLKLDKAIDASGYRRDAIFIKVEGDEWEESIDRSSDLKKECNLSSREILDKIAAAGIVGMGGATFPTHVKLTPPPGSKPEILIINGVECEPWLTSDHRVMMEKTEEIMVGITIVMKALNVDKAIIGIENNKKDAIEKFGKCAEAYPGISVEALKVQYPQGGEKQLIDALIGRQVPSGALPISVGAVVQNVGTVLAIYEAVQKNKPLIERVVTVTGKDIKQPCNILSRVGIPVANLINAAGGLPETTGKIVSGGPMMGKALASTDVPVTKGTSGILVIPTLEAKRKAMKDCIRCAKCVSVCPMGLNPTLLMNLTEFEVWDGAEKHRITDCIECGSCSYTCPADRPLLDYIRLGKGRVNTIIRNRKTNA</sequence>
<comment type="similarity">
    <text evidence="8">Belongs to the 4Fe4S bacterial-type ferredoxin family. RnfC subfamily.</text>
</comment>
<dbReference type="Proteomes" id="UP000187464">
    <property type="component" value="Chromosome I"/>
</dbReference>
<dbReference type="PROSITE" id="PS51379">
    <property type="entry name" value="4FE4S_FER_2"/>
    <property type="match status" value="2"/>
</dbReference>
<dbReference type="RefSeq" id="WP_076929186.1">
    <property type="nucleotide sequence ID" value="NZ_LT605205.1"/>
</dbReference>
<keyword evidence="1 8" id="KW-0813">Transport</keyword>
<dbReference type="PROSITE" id="PS00198">
    <property type="entry name" value="4FE4S_FER_1"/>
    <property type="match status" value="1"/>
</dbReference>
<dbReference type="AlphaFoldDB" id="A0A1R3SXN1"/>
<evidence type="ECO:0000256" key="4">
    <source>
        <dbReference type="ARBA" id="ARBA00022737"/>
    </source>
</evidence>
<protein>
    <recommendedName>
        <fullName evidence="8">Ion-translocating oxidoreductase complex subunit C</fullName>
        <ecNumber evidence="8">7.-.-.-</ecNumber>
    </recommendedName>
    <alternativeName>
        <fullName evidence="8">Rnf electron transport complex subunit C</fullName>
    </alternativeName>
</protein>
<dbReference type="GO" id="GO:0051539">
    <property type="term" value="F:4 iron, 4 sulfur cluster binding"/>
    <property type="evidence" value="ECO:0007669"/>
    <property type="project" value="UniProtKB-KW"/>
</dbReference>
<dbReference type="Gene3D" id="3.40.50.11540">
    <property type="entry name" value="NADH-ubiquinone oxidoreductase 51kDa subunit"/>
    <property type="match status" value="1"/>
</dbReference>
<dbReference type="Pfam" id="PF10531">
    <property type="entry name" value="SLBB"/>
    <property type="match status" value="1"/>
</dbReference>
<accession>A0A1R3SXN1</accession>
<dbReference type="PANTHER" id="PTHR43034">
    <property type="entry name" value="ION-TRANSLOCATING OXIDOREDUCTASE COMPLEX SUBUNIT C"/>
    <property type="match status" value="1"/>
</dbReference>
<evidence type="ECO:0000256" key="7">
    <source>
        <dbReference type="ARBA" id="ARBA00023014"/>
    </source>
</evidence>
<evidence type="ECO:0000256" key="2">
    <source>
        <dbReference type="ARBA" id="ARBA00022485"/>
    </source>
</evidence>
<comment type="cofactor">
    <cofactor evidence="8">
        <name>[4Fe-4S] cluster</name>
        <dbReference type="ChEBI" id="CHEBI:49883"/>
    </cofactor>
    <text evidence="8">Binds 2 [4Fe-4S] clusters per subunit.</text>
</comment>
<feature type="binding site" evidence="8">
    <location>
        <position position="368"/>
    </location>
    <ligand>
        <name>[4Fe-4S] cluster</name>
        <dbReference type="ChEBI" id="CHEBI:49883"/>
        <label>1</label>
    </ligand>
</feature>
<keyword evidence="8" id="KW-1003">Cell membrane</keyword>
<dbReference type="InterPro" id="IPR019554">
    <property type="entry name" value="Soluble_ligand-bd"/>
</dbReference>
<dbReference type="EC" id="7.-.-.-" evidence="8"/>
<feature type="binding site" evidence="8">
    <location>
        <position position="378"/>
    </location>
    <ligand>
        <name>[4Fe-4S] cluster</name>
        <dbReference type="ChEBI" id="CHEBI:49883"/>
        <label>2</label>
    </ligand>
</feature>
<dbReference type="InterPro" id="IPR010208">
    <property type="entry name" value="Ion_transpt_RnfC/RsxC"/>
</dbReference>
<feature type="binding site" evidence="8">
    <location>
        <position position="371"/>
    </location>
    <ligand>
        <name>[4Fe-4S] cluster</name>
        <dbReference type="ChEBI" id="CHEBI:49883"/>
        <label>1</label>
    </ligand>
</feature>
<dbReference type="Gene3D" id="3.30.70.20">
    <property type="match status" value="1"/>
</dbReference>
<keyword evidence="8" id="KW-1278">Translocase</keyword>
<dbReference type="Pfam" id="PF13375">
    <property type="entry name" value="RnfC_N"/>
    <property type="match status" value="1"/>
</dbReference>
<dbReference type="NCBIfam" id="TIGR01945">
    <property type="entry name" value="rnfC"/>
    <property type="match status" value="1"/>
</dbReference>
<reference evidence="10 11" key="1">
    <citation type="submission" date="2016-08" db="EMBL/GenBank/DDBJ databases">
        <authorList>
            <person name="Seilhamer J.J."/>
        </authorList>
    </citation>
    <scope>NUCLEOTIDE SEQUENCE [LARGE SCALE GENOMIC DNA]</scope>
    <source>
        <strain evidence="10">M3/6</strain>
    </source>
</reference>
<evidence type="ECO:0000259" key="9">
    <source>
        <dbReference type="PROSITE" id="PS51379"/>
    </source>
</evidence>
<dbReference type="InterPro" id="IPR011538">
    <property type="entry name" value="Nuo51_FMN-bd"/>
</dbReference>
<dbReference type="InterPro" id="IPR017896">
    <property type="entry name" value="4Fe4S_Fe-S-bd"/>
</dbReference>
<keyword evidence="11" id="KW-1185">Reference proteome</keyword>
<organism evidence="10 11">
    <name type="scientific">Proteiniphilum saccharofermentans</name>
    <dbReference type="NCBI Taxonomy" id="1642647"/>
    <lineage>
        <taxon>Bacteria</taxon>
        <taxon>Pseudomonadati</taxon>
        <taxon>Bacteroidota</taxon>
        <taxon>Bacteroidia</taxon>
        <taxon>Bacteroidales</taxon>
        <taxon>Dysgonomonadaceae</taxon>
        <taxon>Proteiniphilum</taxon>
    </lineage>
</organism>
<evidence type="ECO:0000256" key="6">
    <source>
        <dbReference type="ARBA" id="ARBA00023004"/>
    </source>
</evidence>
<comment type="subcellular location">
    <subcellularLocation>
        <location evidence="8">Cell membrane</location>
        <topology evidence="8">Peripheral membrane protein</topology>
    </subcellularLocation>
</comment>
<dbReference type="PANTHER" id="PTHR43034:SF2">
    <property type="entry name" value="ION-TRANSLOCATING OXIDOREDUCTASE COMPLEX SUBUNIT C"/>
    <property type="match status" value="1"/>
</dbReference>
<comment type="function">
    <text evidence="8">Part of a membrane-bound complex that couples electron transfer with translocation of ions across the membrane.</text>
</comment>
<dbReference type="NCBIfam" id="NF003454">
    <property type="entry name" value="PRK05035.1"/>
    <property type="match status" value="1"/>
</dbReference>
<feature type="binding site" evidence="8">
    <location>
        <position position="413"/>
    </location>
    <ligand>
        <name>[4Fe-4S] cluster</name>
        <dbReference type="ChEBI" id="CHEBI:49883"/>
        <label>2</label>
    </ligand>
</feature>
<keyword evidence="5 8" id="KW-0249">Electron transport</keyword>
<feature type="domain" description="4Fe-4S ferredoxin-type" evidence="9">
    <location>
        <begin position="398"/>
        <end position="427"/>
    </location>
</feature>
<dbReference type="STRING" id="1642647.PSM36_0884"/>
<evidence type="ECO:0000256" key="1">
    <source>
        <dbReference type="ARBA" id="ARBA00022448"/>
    </source>
</evidence>
<dbReference type="GO" id="GO:0046872">
    <property type="term" value="F:metal ion binding"/>
    <property type="evidence" value="ECO:0007669"/>
    <property type="project" value="UniProtKB-KW"/>
</dbReference>
<feature type="binding site" evidence="8">
    <location>
        <position position="407"/>
    </location>
    <ligand>
        <name>[4Fe-4S] cluster</name>
        <dbReference type="ChEBI" id="CHEBI:49883"/>
        <label>2</label>
    </ligand>
</feature>
<dbReference type="Pfam" id="PF01512">
    <property type="entry name" value="Complex1_51K"/>
    <property type="match status" value="1"/>
</dbReference>
<gene>
    <name evidence="8" type="primary">rnfC</name>
    <name evidence="10" type="ORF">PSM36_0884</name>
</gene>
<evidence type="ECO:0000256" key="3">
    <source>
        <dbReference type="ARBA" id="ARBA00022723"/>
    </source>
</evidence>
<feature type="domain" description="4Fe-4S ferredoxin-type" evidence="9">
    <location>
        <begin position="358"/>
        <end position="381"/>
    </location>
</feature>
<dbReference type="SUPFAM" id="SSF46548">
    <property type="entry name" value="alpha-helical ferredoxin"/>
    <property type="match status" value="1"/>
</dbReference>
<dbReference type="InterPro" id="IPR037225">
    <property type="entry name" value="Nuo51_FMN-bd_sf"/>
</dbReference>
<keyword evidence="4 8" id="KW-0677">Repeat</keyword>
<evidence type="ECO:0000256" key="5">
    <source>
        <dbReference type="ARBA" id="ARBA00022982"/>
    </source>
</evidence>
<feature type="binding site" evidence="8">
    <location>
        <position position="410"/>
    </location>
    <ligand>
        <name>[4Fe-4S] cluster</name>
        <dbReference type="ChEBI" id="CHEBI:49883"/>
        <label>2</label>
    </ligand>
</feature>
<dbReference type="KEGG" id="psac:PSM36_0884"/>
<proteinExistence type="inferred from homology"/>
<keyword evidence="8" id="KW-0472">Membrane</keyword>
<dbReference type="EMBL" id="LT605205">
    <property type="protein sequence ID" value="SCD19710.1"/>
    <property type="molecule type" value="Genomic_DNA"/>
</dbReference>
<evidence type="ECO:0000256" key="8">
    <source>
        <dbReference type="HAMAP-Rule" id="MF_00461"/>
    </source>
</evidence>
<keyword evidence="2 8" id="KW-0004">4Fe-4S</keyword>
<dbReference type="GO" id="GO:0022900">
    <property type="term" value="P:electron transport chain"/>
    <property type="evidence" value="ECO:0007669"/>
    <property type="project" value="UniProtKB-UniRule"/>
</dbReference>
<feature type="binding site" evidence="8">
    <location>
        <position position="417"/>
    </location>
    <ligand>
        <name>[4Fe-4S] cluster</name>
        <dbReference type="ChEBI" id="CHEBI:49883"/>
        <label>1</label>
    </ligand>
</feature>
<dbReference type="HAMAP" id="MF_00461">
    <property type="entry name" value="RsxC_RnfC"/>
    <property type="match status" value="1"/>
</dbReference>
<keyword evidence="3 8" id="KW-0479">Metal-binding</keyword>
<keyword evidence="6 8" id="KW-0408">Iron</keyword>
<dbReference type="GO" id="GO:0009055">
    <property type="term" value="F:electron transfer activity"/>
    <property type="evidence" value="ECO:0007669"/>
    <property type="project" value="InterPro"/>
</dbReference>
<dbReference type="GO" id="GO:0005886">
    <property type="term" value="C:plasma membrane"/>
    <property type="evidence" value="ECO:0007669"/>
    <property type="project" value="UniProtKB-SubCell"/>
</dbReference>
<dbReference type="InterPro" id="IPR026902">
    <property type="entry name" value="RnfC_N"/>
</dbReference>
<name>A0A1R3SXN1_9BACT</name>
<dbReference type="InterPro" id="IPR017900">
    <property type="entry name" value="4Fe4S_Fe_S_CS"/>
</dbReference>
<evidence type="ECO:0000313" key="11">
    <source>
        <dbReference type="Proteomes" id="UP000187464"/>
    </source>
</evidence>